<reference evidence="1 2" key="1">
    <citation type="submission" date="2019-11" db="EMBL/GenBank/DDBJ databases">
        <title>Pedobacter petrophilus genome.</title>
        <authorList>
            <person name="Feldbauer M.J."/>
            <person name="Newman J.D."/>
        </authorList>
    </citation>
    <scope>NUCLEOTIDE SEQUENCE [LARGE SCALE GENOMIC DNA]</scope>
    <source>
        <strain evidence="1 2">LMG 29686</strain>
    </source>
</reference>
<evidence type="ECO:0000313" key="2">
    <source>
        <dbReference type="Proteomes" id="UP000487757"/>
    </source>
</evidence>
<comment type="caution">
    <text evidence="1">The sequence shown here is derived from an EMBL/GenBank/DDBJ whole genome shotgun (WGS) entry which is preliminary data.</text>
</comment>
<protein>
    <recommendedName>
        <fullName evidence="3">Sigma-70 family RNA polymerase sigma factor</fullName>
    </recommendedName>
</protein>
<organism evidence="1 2">
    <name type="scientific">Pedobacter petrophilus</name>
    <dbReference type="NCBI Taxonomy" id="1908241"/>
    <lineage>
        <taxon>Bacteria</taxon>
        <taxon>Pseudomonadati</taxon>
        <taxon>Bacteroidota</taxon>
        <taxon>Sphingobacteriia</taxon>
        <taxon>Sphingobacteriales</taxon>
        <taxon>Sphingobacteriaceae</taxon>
        <taxon>Pedobacter</taxon>
    </lineage>
</organism>
<proteinExistence type="predicted"/>
<evidence type="ECO:0000313" key="1">
    <source>
        <dbReference type="EMBL" id="MRX77859.1"/>
    </source>
</evidence>
<keyword evidence="2" id="KW-1185">Reference proteome</keyword>
<dbReference type="RefSeq" id="WP_154282273.1">
    <property type="nucleotide sequence ID" value="NZ_JBHUJQ010000001.1"/>
</dbReference>
<accession>A0A7K0G3S5</accession>
<dbReference type="EMBL" id="WKKH01000033">
    <property type="protein sequence ID" value="MRX77859.1"/>
    <property type="molecule type" value="Genomic_DNA"/>
</dbReference>
<dbReference type="OrthoDB" id="9798255at2"/>
<dbReference type="Proteomes" id="UP000487757">
    <property type="component" value="Unassembled WGS sequence"/>
</dbReference>
<evidence type="ECO:0008006" key="3">
    <source>
        <dbReference type="Google" id="ProtNLM"/>
    </source>
</evidence>
<gene>
    <name evidence="1" type="ORF">GJU39_17390</name>
</gene>
<sequence length="141" mass="16712">MPRYRIHAEEDIRKYLLLKDSNIQQVLYETYCPEVFGQFSLFCRERDKARELTVKAFEMARIEVENNIPVEGRLLLWLMKISRKISREYLLDYSVKKSSDQRCIRQLVLSEGFSTREAAGILGISVPDAIIRFRKELKQQH</sequence>
<name>A0A7K0G3S5_9SPHI</name>
<dbReference type="AlphaFoldDB" id="A0A7K0G3S5"/>